<evidence type="ECO:0000256" key="7">
    <source>
        <dbReference type="ARBA" id="ARBA00023136"/>
    </source>
</evidence>
<keyword evidence="7 8" id="KW-0472">Membrane</keyword>
<evidence type="ECO:0008006" key="11">
    <source>
        <dbReference type="Google" id="ProtNLM"/>
    </source>
</evidence>
<feature type="transmembrane region" description="Helical" evidence="8">
    <location>
        <begin position="38"/>
        <end position="58"/>
    </location>
</feature>
<feature type="transmembrane region" description="Helical" evidence="8">
    <location>
        <begin position="320"/>
        <end position="338"/>
    </location>
</feature>
<dbReference type="Gene3D" id="1.20.1740.10">
    <property type="entry name" value="Amino acid/polyamine transporter I"/>
    <property type="match status" value="1"/>
</dbReference>
<dbReference type="AlphaFoldDB" id="A0A2H0BWF5"/>
<keyword evidence="3" id="KW-1003">Cell membrane</keyword>
<comment type="caution">
    <text evidence="9">The sequence shown here is derived from an EMBL/GenBank/DDBJ whole genome shotgun (WGS) entry which is preliminary data.</text>
</comment>
<feature type="transmembrane region" description="Helical" evidence="8">
    <location>
        <begin position="293"/>
        <end position="314"/>
    </location>
</feature>
<evidence type="ECO:0000313" key="10">
    <source>
        <dbReference type="Proteomes" id="UP000231246"/>
    </source>
</evidence>
<feature type="transmembrane region" description="Helical" evidence="8">
    <location>
        <begin position="85"/>
        <end position="104"/>
    </location>
</feature>
<proteinExistence type="predicted"/>
<evidence type="ECO:0000313" key="9">
    <source>
        <dbReference type="EMBL" id="PIP62016.1"/>
    </source>
</evidence>
<dbReference type="InterPro" id="IPR018227">
    <property type="entry name" value="Amino_acid_transport_2"/>
</dbReference>
<feature type="transmembrane region" description="Helical" evidence="8">
    <location>
        <begin position="110"/>
        <end position="135"/>
    </location>
</feature>
<dbReference type="GO" id="GO:0003333">
    <property type="term" value="P:amino acid transmembrane transport"/>
    <property type="evidence" value="ECO:0007669"/>
    <property type="project" value="InterPro"/>
</dbReference>
<evidence type="ECO:0000256" key="8">
    <source>
        <dbReference type="SAM" id="Phobius"/>
    </source>
</evidence>
<feature type="transmembrane region" description="Helical" evidence="8">
    <location>
        <begin position="350"/>
        <end position="371"/>
    </location>
</feature>
<dbReference type="EMBL" id="PCTA01000009">
    <property type="protein sequence ID" value="PIP62016.1"/>
    <property type="molecule type" value="Genomic_DNA"/>
</dbReference>
<keyword evidence="5 8" id="KW-0812">Transmembrane</keyword>
<evidence type="ECO:0000256" key="5">
    <source>
        <dbReference type="ARBA" id="ARBA00022692"/>
    </source>
</evidence>
<evidence type="ECO:0000256" key="1">
    <source>
        <dbReference type="ARBA" id="ARBA00004429"/>
    </source>
</evidence>
<feature type="transmembrane region" description="Helical" evidence="8">
    <location>
        <begin position="147"/>
        <end position="168"/>
    </location>
</feature>
<reference evidence="9 10" key="1">
    <citation type="submission" date="2017-09" db="EMBL/GenBank/DDBJ databases">
        <title>Depth-based differentiation of microbial function through sediment-hosted aquifers and enrichment of novel symbionts in the deep terrestrial subsurface.</title>
        <authorList>
            <person name="Probst A.J."/>
            <person name="Ladd B."/>
            <person name="Jarett J.K."/>
            <person name="Geller-Mcgrath D.E."/>
            <person name="Sieber C.M."/>
            <person name="Emerson J.B."/>
            <person name="Anantharaman K."/>
            <person name="Thomas B.C."/>
            <person name="Malmstrom R."/>
            <person name="Stieglmeier M."/>
            <person name="Klingl A."/>
            <person name="Woyke T."/>
            <person name="Ryan C.M."/>
            <person name="Banfield J.F."/>
        </authorList>
    </citation>
    <scope>NUCLEOTIDE SEQUENCE [LARGE SCALE GENOMIC DNA]</scope>
    <source>
        <strain evidence="9">CG22_combo_CG10-13_8_21_14_all_38_20</strain>
    </source>
</reference>
<keyword evidence="2" id="KW-0813">Transport</keyword>
<dbReference type="Proteomes" id="UP000231246">
    <property type="component" value="Unassembled WGS sequence"/>
</dbReference>
<evidence type="ECO:0000256" key="2">
    <source>
        <dbReference type="ARBA" id="ARBA00022448"/>
    </source>
</evidence>
<gene>
    <name evidence="9" type="ORF">COW99_01285</name>
</gene>
<evidence type="ECO:0000256" key="3">
    <source>
        <dbReference type="ARBA" id="ARBA00022475"/>
    </source>
</evidence>
<keyword evidence="4" id="KW-0997">Cell inner membrane</keyword>
<evidence type="ECO:0000256" key="4">
    <source>
        <dbReference type="ARBA" id="ARBA00022519"/>
    </source>
</evidence>
<feature type="transmembrane region" description="Helical" evidence="8">
    <location>
        <begin position="180"/>
        <end position="201"/>
    </location>
</feature>
<sequence>MISNVNNTSIRAIAILAGTTIGAGIFAVPYAIAQIGFIPGLLYLLVIGGLMILLNLMYGEIVLRTKGDHQLTGYSQIYFGKKGKMIATLVMLVGLYGALLAYLIQIGVFAYGLLGVGSPLIWSMVFFSMISLAVLKGVRFVAKLETLLLGGLLLLLLMLLGGSLVRLNLDNFTGFNPVNIFLPFGVLLFALTGATVIPEVEELMRRQHSRLKQVIFIGSFIPLVVYFLFAFAVVGVSGLGTSQDAITGLAGLLPQGIVAGGALLGIVTMGGSFLTLAYILREVWYRDYHCNRFTSWSLAVFPPLLLFFVGFASFFQVLQITGALTGGMTGILIGSLYLKALKSKDWTSAYSLKLPKVVVLVIILVFALGVFTGF</sequence>
<organism evidence="9 10">
    <name type="scientific">Candidatus Roizmanbacteria bacterium CG22_combo_CG10-13_8_21_14_all_38_20</name>
    <dbReference type="NCBI Taxonomy" id="1974862"/>
    <lineage>
        <taxon>Bacteria</taxon>
        <taxon>Candidatus Roizmaniibacteriota</taxon>
    </lineage>
</organism>
<dbReference type="GO" id="GO:0005886">
    <property type="term" value="C:plasma membrane"/>
    <property type="evidence" value="ECO:0007669"/>
    <property type="project" value="UniProtKB-SubCell"/>
</dbReference>
<name>A0A2H0BWF5_9BACT</name>
<evidence type="ECO:0000256" key="6">
    <source>
        <dbReference type="ARBA" id="ARBA00022989"/>
    </source>
</evidence>
<comment type="subcellular location">
    <subcellularLocation>
        <location evidence="1">Cell inner membrane</location>
        <topology evidence="1">Multi-pass membrane protein</topology>
    </subcellularLocation>
</comment>
<dbReference type="Pfam" id="PF03222">
    <property type="entry name" value="Trp_Tyr_perm"/>
    <property type="match status" value="1"/>
</dbReference>
<feature type="transmembrane region" description="Helical" evidence="8">
    <location>
        <begin position="12"/>
        <end position="32"/>
    </location>
</feature>
<keyword evidence="6 8" id="KW-1133">Transmembrane helix</keyword>
<protein>
    <recommendedName>
        <fullName evidence="11">Amino acid transporter transmembrane domain-containing protein</fullName>
    </recommendedName>
</protein>
<dbReference type="PANTHER" id="PTHR32195:SF26">
    <property type="entry name" value="TRYPTOPHAN OR TYROSINE TRANSPORTER PROTEIN"/>
    <property type="match status" value="1"/>
</dbReference>
<accession>A0A2H0BWF5</accession>
<dbReference type="PANTHER" id="PTHR32195">
    <property type="entry name" value="OS07G0662800 PROTEIN"/>
    <property type="match status" value="1"/>
</dbReference>
<feature type="transmembrane region" description="Helical" evidence="8">
    <location>
        <begin position="257"/>
        <end position="281"/>
    </location>
</feature>
<feature type="transmembrane region" description="Helical" evidence="8">
    <location>
        <begin position="213"/>
        <end position="237"/>
    </location>
</feature>